<evidence type="ECO:0000313" key="3">
    <source>
        <dbReference type="Proteomes" id="UP000249819"/>
    </source>
</evidence>
<dbReference type="Proteomes" id="UP000249819">
    <property type="component" value="Unassembled WGS sequence"/>
</dbReference>
<dbReference type="EMBL" id="QLMA01000013">
    <property type="protein sequence ID" value="RAJ73477.1"/>
    <property type="molecule type" value="Genomic_DNA"/>
</dbReference>
<gene>
    <name evidence="2" type="ORF">CLV59_11330</name>
</gene>
<evidence type="ECO:0000313" key="2">
    <source>
        <dbReference type="EMBL" id="RAJ73477.1"/>
    </source>
</evidence>
<feature type="transmembrane region" description="Helical" evidence="1">
    <location>
        <begin position="40"/>
        <end position="64"/>
    </location>
</feature>
<evidence type="ECO:0000256" key="1">
    <source>
        <dbReference type="SAM" id="Phobius"/>
    </source>
</evidence>
<keyword evidence="3" id="KW-1185">Reference proteome</keyword>
<keyword evidence="1" id="KW-0472">Membrane</keyword>
<keyword evidence="1" id="KW-1133">Transmembrane helix</keyword>
<keyword evidence="1" id="KW-0812">Transmembrane</keyword>
<reference evidence="2 3" key="1">
    <citation type="submission" date="2018-06" db="EMBL/GenBank/DDBJ databases">
        <title>Genomic Encyclopedia of Archaeal and Bacterial Type Strains, Phase II (KMG-II): from individual species to whole genera.</title>
        <authorList>
            <person name="Goeker M."/>
        </authorList>
    </citation>
    <scope>NUCLEOTIDE SEQUENCE [LARGE SCALE GENOMIC DNA]</scope>
    <source>
        <strain evidence="2 3">DSM 29821</strain>
    </source>
</reference>
<organism evidence="2 3">
    <name type="scientific">Chitinophaga dinghuensis</name>
    <dbReference type="NCBI Taxonomy" id="1539050"/>
    <lineage>
        <taxon>Bacteria</taxon>
        <taxon>Pseudomonadati</taxon>
        <taxon>Bacteroidota</taxon>
        <taxon>Chitinophagia</taxon>
        <taxon>Chitinophagales</taxon>
        <taxon>Chitinophagaceae</taxon>
        <taxon>Chitinophaga</taxon>
    </lineage>
</organism>
<name>A0A327VJI8_9BACT</name>
<dbReference type="AlphaFoldDB" id="A0A327VJI8"/>
<feature type="transmembrane region" description="Helical" evidence="1">
    <location>
        <begin position="76"/>
        <end position="92"/>
    </location>
</feature>
<protein>
    <submittedName>
        <fullName evidence="2">Uncharacterized protein</fullName>
    </submittedName>
</protein>
<accession>A0A327VJI8</accession>
<feature type="transmembrane region" description="Helical" evidence="1">
    <location>
        <begin position="7"/>
        <end position="28"/>
    </location>
</feature>
<comment type="caution">
    <text evidence="2">The sequence shown here is derived from an EMBL/GenBank/DDBJ whole genome shotgun (WGS) entry which is preliminary data.</text>
</comment>
<proteinExistence type="predicted"/>
<sequence>MRWIRFLLKFVFICNVCFIIGEILRITAYNHDWDAVLMHVLVLGVGIAFPLNLVVSLLIALLLLLKKIDWKSLPPWVYLLNLAILIVQLYITF</sequence>